<dbReference type="SUPFAM" id="SSF48498">
    <property type="entry name" value="Tetracyclin repressor-like, C-terminal domain"/>
    <property type="match status" value="1"/>
</dbReference>
<sequence length="206" mass="22414">MAKVGRKPSAKREAILDAAQAAFLEDGYAATSMDGVALGACVSKATIYAHFASKDQLFAAVIQRRCERESVFQAPEGLPDARTALTQVARRLLGLLLSPEALAMYRVVVSESMRQPDLARAFYESGPAAGKAQIAEIMAELARRGALTLSDPWQATDMFIGMLRTDLFMRKLLGLPLREDQSPEQVIDTAVDIMMRAYGPVRPPVA</sequence>
<dbReference type="InterPro" id="IPR023772">
    <property type="entry name" value="DNA-bd_HTH_TetR-type_CS"/>
</dbReference>
<feature type="domain" description="HTH tetR-type" evidence="5">
    <location>
        <begin position="9"/>
        <end position="69"/>
    </location>
</feature>
<dbReference type="InterPro" id="IPR036271">
    <property type="entry name" value="Tet_transcr_reg_TetR-rel_C_sf"/>
</dbReference>
<protein>
    <submittedName>
        <fullName evidence="6">TetR family transcriptional regulator</fullName>
    </submittedName>
</protein>
<dbReference type="PANTHER" id="PTHR30055">
    <property type="entry name" value="HTH-TYPE TRANSCRIPTIONAL REGULATOR RUTR"/>
    <property type="match status" value="1"/>
</dbReference>
<keyword evidence="1" id="KW-0805">Transcription regulation</keyword>
<gene>
    <name evidence="6" type="ORF">CU669_00675</name>
</gene>
<evidence type="ECO:0000256" key="1">
    <source>
        <dbReference type="ARBA" id="ARBA00023015"/>
    </source>
</evidence>
<dbReference type="GO" id="GO:0000976">
    <property type="term" value="F:transcription cis-regulatory region binding"/>
    <property type="evidence" value="ECO:0007669"/>
    <property type="project" value="TreeGrafter"/>
</dbReference>
<dbReference type="RefSeq" id="WP_112141883.1">
    <property type="nucleotide sequence ID" value="NZ_PGTO01000001.1"/>
</dbReference>
<dbReference type="Gene3D" id="1.10.357.10">
    <property type="entry name" value="Tetracycline Repressor, domain 2"/>
    <property type="match status" value="1"/>
</dbReference>
<evidence type="ECO:0000313" key="7">
    <source>
        <dbReference type="Proteomes" id="UP000251075"/>
    </source>
</evidence>
<dbReference type="Proteomes" id="UP000251075">
    <property type="component" value="Unassembled WGS sequence"/>
</dbReference>
<dbReference type="PRINTS" id="PR00455">
    <property type="entry name" value="HTHTETR"/>
</dbReference>
<dbReference type="SUPFAM" id="SSF46689">
    <property type="entry name" value="Homeodomain-like"/>
    <property type="match status" value="1"/>
</dbReference>
<proteinExistence type="predicted"/>
<dbReference type="OrthoDB" id="9816431at2"/>
<keyword evidence="3" id="KW-0804">Transcription</keyword>
<accession>A0A364P2U4</accession>
<dbReference type="PROSITE" id="PS01081">
    <property type="entry name" value="HTH_TETR_1"/>
    <property type="match status" value="1"/>
</dbReference>
<dbReference type="Gene3D" id="1.10.10.60">
    <property type="entry name" value="Homeodomain-like"/>
    <property type="match status" value="1"/>
</dbReference>
<organism evidence="6 7">
    <name type="scientific">Paramagnetospirillum kuznetsovii</name>
    <dbReference type="NCBI Taxonomy" id="2053833"/>
    <lineage>
        <taxon>Bacteria</taxon>
        <taxon>Pseudomonadati</taxon>
        <taxon>Pseudomonadota</taxon>
        <taxon>Alphaproteobacteria</taxon>
        <taxon>Rhodospirillales</taxon>
        <taxon>Magnetospirillaceae</taxon>
        <taxon>Paramagnetospirillum</taxon>
    </lineage>
</organism>
<dbReference type="PANTHER" id="PTHR30055:SF146">
    <property type="entry name" value="HTH-TYPE TRANSCRIPTIONAL DUAL REGULATOR CECR"/>
    <property type="match status" value="1"/>
</dbReference>
<feature type="DNA-binding region" description="H-T-H motif" evidence="4">
    <location>
        <begin position="32"/>
        <end position="51"/>
    </location>
</feature>
<evidence type="ECO:0000256" key="4">
    <source>
        <dbReference type="PROSITE-ProRule" id="PRU00335"/>
    </source>
</evidence>
<evidence type="ECO:0000259" key="5">
    <source>
        <dbReference type="PROSITE" id="PS50977"/>
    </source>
</evidence>
<dbReference type="InterPro" id="IPR050109">
    <property type="entry name" value="HTH-type_TetR-like_transc_reg"/>
</dbReference>
<name>A0A364P2U4_9PROT</name>
<dbReference type="Pfam" id="PF00440">
    <property type="entry name" value="TetR_N"/>
    <property type="match status" value="1"/>
</dbReference>
<dbReference type="GO" id="GO:0003700">
    <property type="term" value="F:DNA-binding transcription factor activity"/>
    <property type="evidence" value="ECO:0007669"/>
    <property type="project" value="TreeGrafter"/>
</dbReference>
<dbReference type="AlphaFoldDB" id="A0A364P2U4"/>
<dbReference type="InterPro" id="IPR009057">
    <property type="entry name" value="Homeodomain-like_sf"/>
</dbReference>
<dbReference type="Pfam" id="PF14246">
    <property type="entry name" value="TetR_C_7"/>
    <property type="match status" value="1"/>
</dbReference>
<dbReference type="FunFam" id="1.10.10.60:FF:000141">
    <property type="entry name" value="TetR family transcriptional regulator"/>
    <property type="match status" value="1"/>
</dbReference>
<comment type="caution">
    <text evidence="6">The sequence shown here is derived from an EMBL/GenBank/DDBJ whole genome shotgun (WGS) entry which is preliminary data.</text>
</comment>
<evidence type="ECO:0000313" key="6">
    <source>
        <dbReference type="EMBL" id="RAU23653.1"/>
    </source>
</evidence>
<dbReference type="PROSITE" id="PS50977">
    <property type="entry name" value="HTH_TETR_2"/>
    <property type="match status" value="1"/>
</dbReference>
<evidence type="ECO:0000256" key="3">
    <source>
        <dbReference type="ARBA" id="ARBA00023163"/>
    </source>
</evidence>
<keyword evidence="7" id="KW-1185">Reference proteome</keyword>
<dbReference type="InterPro" id="IPR039536">
    <property type="entry name" value="TetR_C_Proteobacteria"/>
</dbReference>
<dbReference type="EMBL" id="PGTO01000001">
    <property type="protein sequence ID" value="RAU23653.1"/>
    <property type="molecule type" value="Genomic_DNA"/>
</dbReference>
<dbReference type="InterPro" id="IPR001647">
    <property type="entry name" value="HTH_TetR"/>
</dbReference>
<keyword evidence="2 4" id="KW-0238">DNA-binding</keyword>
<reference evidence="6 7" key="1">
    <citation type="submission" date="2017-11" db="EMBL/GenBank/DDBJ databases">
        <title>Draft genome sequence of magnetotactic bacterium Magnetospirillum kuznetsovii LBB-42.</title>
        <authorList>
            <person name="Grouzdev D.S."/>
            <person name="Rysina M.S."/>
            <person name="Baslerov R.V."/>
            <person name="Koziaeva V."/>
        </authorList>
    </citation>
    <scope>NUCLEOTIDE SEQUENCE [LARGE SCALE GENOMIC DNA]</scope>
    <source>
        <strain evidence="6 7">LBB-42</strain>
    </source>
</reference>
<evidence type="ECO:0000256" key="2">
    <source>
        <dbReference type="ARBA" id="ARBA00023125"/>
    </source>
</evidence>